<dbReference type="PROSITE" id="PS51318">
    <property type="entry name" value="TAT"/>
    <property type="match status" value="1"/>
</dbReference>
<reference evidence="4" key="1">
    <citation type="journal article" date="2019" name="Int. J. Syst. Evol. Microbiol.">
        <title>The Global Catalogue of Microorganisms (GCM) 10K type strain sequencing project: providing services to taxonomists for standard genome sequencing and annotation.</title>
        <authorList>
            <consortium name="The Broad Institute Genomics Platform"/>
            <consortium name="The Broad Institute Genome Sequencing Center for Infectious Disease"/>
            <person name="Wu L."/>
            <person name="Ma J."/>
        </authorList>
    </citation>
    <scope>NUCLEOTIDE SEQUENCE [LARGE SCALE GENOMIC DNA]</scope>
    <source>
        <strain evidence="4">JCM 18531</strain>
    </source>
</reference>
<dbReference type="InterPro" id="IPR006311">
    <property type="entry name" value="TAT_signal"/>
</dbReference>
<feature type="compositionally biased region" description="Low complexity" evidence="1">
    <location>
        <begin position="28"/>
        <end position="38"/>
    </location>
</feature>
<feature type="compositionally biased region" description="Low complexity" evidence="1">
    <location>
        <begin position="46"/>
        <end position="75"/>
    </location>
</feature>
<dbReference type="Proteomes" id="UP001499974">
    <property type="component" value="Unassembled WGS sequence"/>
</dbReference>
<accession>A0ABP8XQ25</accession>
<evidence type="ECO:0000313" key="4">
    <source>
        <dbReference type="Proteomes" id="UP001499974"/>
    </source>
</evidence>
<evidence type="ECO:0000256" key="2">
    <source>
        <dbReference type="SAM" id="SignalP"/>
    </source>
</evidence>
<proteinExistence type="predicted"/>
<gene>
    <name evidence="3" type="ORF">GCM10023349_32300</name>
</gene>
<comment type="caution">
    <text evidence="3">The sequence shown here is derived from an EMBL/GenBank/DDBJ whole genome shotgun (WGS) entry which is preliminary data.</text>
</comment>
<feature type="chain" id="PRO_5045393028" evidence="2">
    <location>
        <begin position="29"/>
        <end position="232"/>
    </location>
</feature>
<dbReference type="EMBL" id="BAABKM010000002">
    <property type="protein sequence ID" value="GAA4710886.1"/>
    <property type="molecule type" value="Genomic_DNA"/>
</dbReference>
<evidence type="ECO:0000256" key="1">
    <source>
        <dbReference type="SAM" id="MobiDB-lite"/>
    </source>
</evidence>
<keyword evidence="2" id="KW-0732">Signal</keyword>
<feature type="region of interest" description="Disordered" evidence="1">
    <location>
        <begin position="28"/>
        <end position="107"/>
    </location>
</feature>
<sequence length="232" mass="22486">MLNRRKAVVSAAAAAAAAAVAVAVAVGAAGPSPSGSPVTTDRSPSAGPRTGGAADAPADPGSDSSSSRPGTTAAGGSSGGNGGAETLPETLPETPAAPSGLPDVTAPTAAALPTWDGLASGATAARGRLVPGYPAELLPVAPRGSIVTSSLSPSTGRVQVALVARRSQSPAAVLSFYRARLARAGFHEHAIAAVGGASATAFTRDDNRVVITVDPGRAQTYSVQATFVTAKA</sequence>
<keyword evidence="4" id="KW-1185">Reference proteome</keyword>
<dbReference type="RefSeq" id="WP_345522424.1">
    <property type="nucleotide sequence ID" value="NZ_BAABKM010000002.1"/>
</dbReference>
<evidence type="ECO:0000313" key="3">
    <source>
        <dbReference type="EMBL" id="GAA4710886.1"/>
    </source>
</evidence>
<organism evidence="3 4">
    <name type="scientific">Nocardioides conyzicola</name>
    <dbReference type="NCBI Taxonomy" id="1651781"/>
    <lineage>
        <taxon>Bacteria</taxon>
        <taxon>Bacillati</taxon>
        <taxon>Actinomycetota</taxon>
        <taxon>Actinomycetes</taxon>
        <taxon>Propionibacteriales</taxon>
        <taxon>Nocardioidaceae</taxon>
        <taxon>Nocardioides</taxon>
    </lineage>
</organism>
<feature type="signal peptide" evidence="2">
    <location>
        <begin position="1"/>
        <end position="28"/>
    </location>
</feature>
<protein>
    <submittedName>
        <fullName evidence="3">Uncharacterized protein</fullName>
    </submittedName>
</protein>
<name>A0ABP8XQ25_9ACTN</name>